<dbReference type="STRING" id="205917.A0A4Y9YZL8"/>
<proteinExistence type="predicted"/>
<keyword evidence="3" id="KW-1185">Reference proteome</keyword>
<sequence>MVAIRAAHSVRTYIKQLRTLKRPDAGHLYDGYISGIFFSEGDYGPFDDVISFRRFCTRVAYLGWEVLAGRDISLSEPPGPLPNADFDWTPTFVHGDLNMMNIILDKCGRLWVIDWGNTGFYPPCIESLAMRHSNELILQNRVSLSWSRYRQFIAGPTSEDEEKFWDNVYLGFIHRFGGVSR</sequence>
<dbReference type="Proteomes" id="UP000298327">
    <property type="component" value="Unassembled WGS sequence"/>
</dbReference>
<dbReference type="EMBL" id="SEOQ01000197">
    <property type="protein sequence ID" value="TFY67197.1"/>
    <property type="molecule type" value="Genomic_DNA"/>
</dbReference>
<dbReference type="PANTHER" id="PTHR21310:SF48">
    <property type="entry name" value="AMINOGLYCOSIDE PHOSPHOTRANSFERASE DOMAIN-CONTAINING PROTEIN"/>
    <property type="match status" value="1"/>
</dbReference>
<accession>A0A4Y9YZL8</accession>
<reference evidence="2 3" key="1">
    <citation type="submission" date="2019-02" db="EMBL/GenBank/DDBJ databases">
        <title>Genome sequencing of the rare red list fungi Dentipellis fragilis.</title>
        <authorList>
            <person name="Buettner E."/>
            <person name="Kellner H."/>
        </authorList>
    </citation>
    <scope>NUCLEOTIDE SEQUENCE [LARGE SCALE GENOMIC DNA]</scope>
    <source>
        <strain evidence="2 3">DSM 105465</strain>
    </source>
</reference>
<dbReference type="Pfam" id="PF01636">
    <property type="entry name" value="APH"/>
    <property type="match status" value="1"/>
</dbReference>
<dbReference type="PANTHER" id="PTHR21310">
    <property type="entry name" value="AMINOGLYCOSIDE PHOSPHOTRANSFERASE-RELATED-RELATED"/>
    <property type="match status" value="1"/>
</dbReference>
<dbReference type="OrthoDB" id="4177236at2759"/>
<gene>
    <name evidence="2" type="ORF">EVG20_g4022</name>
</gene>
<evidence type="ECO:0000313" key="3">
    <source>
        <dbReference type="Proteomes" id="UP000298327"/>
    </source>
</evidence>
<dbReference type="Gene3D" id="3.90.1200.10">
    <property type="match status" value="1"/>
</dbReference>
<organism evidence="2 3">
    <name type="scientific">Dentipellis fragilis</name>
    <dbReference type="NCBI Taxonomy" id="205917"/>
    <lineage>
        <taxon>Eukaryota</taxon>
        <taxon>Fungi</taxon>
        <taxon>Dikarya</taxon>
        <taxon>Basidiomycota</taxon>
        <taxon>Agaricomycotina</taxon>
        <taxon>Agaricomycetes</taxon>
        <taxon>Russulales</taxon>
        <taxon>Hericiaceae</taxon>
        <taxon>Dentipellis</taxon>
    </lineage>
</organism>
<dbReference type="SUPFAM" id="SSF56112">
    <property type="entry name" value="Protein kinase-like (PK-like)"/>
    <property type="match status" value="1"/>
</dbReference>
<dbReference type="InterPro" id="IPR011009">
    <property type="entry name" value="Kinase-like_dom_sf"/>
</dbReference>
<feature type="domain" description="Aminoglycoside phosphotransferase" evidence="1">
    <location>
        <begin position="83"/>
        <end position="124"/>
    </location>
</feature>
<evidence type="ECO:0000259" key="1">
    <source>
        <dbReference type="Pfam" id="PF01636"/>
    </source>
</evidence>
<dbReference type="InterPro" id="IPR051678">
    <property type="entry name" value="AGP_Transferase"/>
</dbReference>
<dbReference type="AlphaFoldDB" id="A0A4Y9YZL8"/>
<name>A0A4Y9YZL8_9AGAM</name>
<dbReference type="InterPro" id="IPR002575">
    <property type="entry name" value="Aminoglycoside_PTrfase"/>
</dbReference>
<evidence type="ECO:0000313" key="2">
    <source>
        <dbReference type="EMBL" id="TFY67197.1"/>
    </source>
</evidence>
<protein>
    <recommendedName>
        <fullName evidence="1">Aminoglycoside phosphotransferase domain-containing protein</fullName>
    </recommendedName>
</protein>
<comment type="caution">
    <text evidence="2">The sequence shown here is derived from an EMBL/GenBank/DDBJ whole genome shotgun (WGS) entry which is preliminary data.</text>
</comment>